<dbReference type="KEGG" id="sdn:Sden_0226"/>
<keyword evidence="1" id="KW-0732">Signal</keyword>
<evidence type="ECO:0008006" key="4">
    <source>
        <dbReference type="Google" id="ProtNLM"/>
    </source>
</evidence>
<dbReference type="RefSeq" id="WP_011494690.1">
    <property type="nucleotide sequence ID" value="NC_007954.1"/>
</dbReference>
<dbReference type="OrthoDB" id="6264181at2"/>
<protein>
    <recommendedName>
        <fullName evidence="4">Lipoprotein</fullName>
    </recommendedName>
</protein>
<evidence type="ECO:0000256" key="1">
    <source>
        <dbReference type="SAM" id="SignalP"/>
    </source>
</evidence>
<gene>
    <name evidence="2" type="ordered locus">Sden_0226</name>
</gene>
<dbReference type="AlphaFoldDB" id="Q12SQ3"/>
<feature type="signal peptide" evidence="1">
    <location>
        <begin position="1"/>
        <end position="19"/>
    </location>
</feature>
<reference evidence="2 3" key="1">
    <citation type="submission" date="2006-03" db="EMBL/GenBank/DDBJ databases">
        <title>Complete sequence of Shewanella denitrificans OS217.</title>
        <authorList>
            <consortium name="US DOE Joint Genome Institute"/>
            <person name="Copeland A."/>
            <person name="Lucas S."/>
            <person name="Lapidus A."/>
            <person name="Barry K."/>
            <person name="Detter J.C."/>
            <person name="Glavina del Rio T."/>
            <person name="Hammon N."/>
            <person name="Israni S."/>
            <person name="Dalin E."/>
            <person name="Tice H."/>
            <person name="Pitluck S."/>
            <person name="Brettin T."/>
            <person name="Bruce D."/>
            <person name="Han C."/>
            <person name="Tapia R."/>
            <person name="Gilna P."/>
            <person name="Kiss H."/>
            <person name="Schmutz J."/>
            <person name="Larimer F."/>
            <person name="Land M."/>
            <person name="Hauser L."/>
            <person name="Kyrpides N."/>
            <person name="Lykidis A."/>
            <person name="Richardson P."/>
        </authorList>
    </citation>
    <scope>NUCLEOTIDE SEQUENCE [LARGE SCALE GENOMIC DNA]</scope>
    <source>
        <strain evidence="3">OS217 / ATCC BAA-1090 / DSM 15013</strain>
    </source>
</reference>
<evidence type="ECO:0000313" key="3">
    <source>
        <dbReference type="Proteomes" id="UP000001982"/>
    </source>
</evidence>
<proteinExistence type="predicted"/>
<accession>Q12SQ3</accession>
<dbReference type="eggNOG" id="ENOG502ZAIJ">
    <property type="taxonomic scope" value="Bacteria"/>
</dbReference>
<dbReference type="HOGENOM" id="CLU_642337_0_0_6"/>
<dbReference type="EMBL" id="CP000302">
    <property type="protein sequence ID" value="ABE53523.1"/>
    <property type="molecule type" value="Genomic_DNA"/>
</dbReference>
<sequence>MRVKIVILLSFVMQLIACGGGSSGSEDSAATAKPTPTAKLTLELQYQAYKCDITSPVSGADIIFHRQDGSILSQIKSAADGKVNIDWPAEAKHISIAVDVNGETKINTYTDAVASDFGVLRYREASLDNSCSCETFTFDVSEVKAVYGGFTPLINSNESITQTYCKNNERYAPVTIVLMPSQAGVSGFAAELDLNGKDASQTILISSSLFGNSNNVGVLLTASVVPFQPFNTRFRTYSETEYGRINWLGWQHEPQIFPNLYANNFVSSYFDENMGGNQYGDLYYFSSVQKRVTNPTVEQFLELPQNQFQLLEQTDVILSSMVNDGPTNYDFSTIGKGKILLSVRLGENGIADWSVEAPLTGVMPELSLPSEIELKFERMTNPKMYVMIYGYNTHLPSQFNEYRQQRAKRSREQSGVRSSQIDNYVYELIDIRLLRQ</sequence>
<keyword evidence="3" id="KW-1185">Reference proteome</keyword>
<name>Q12SQ3_SHEDO</name>
<dbReference type="Proteomes" id="UP000001982">
    <property type="component" value="Chromosome"/>
</dbReference>
<organism evidence="2 3">
    <name type="scientific">Shewanella denitrificans (strain OS217 / ATCC BAA-1090 / DSM 15013)</name>
    <dbReference type="NCBI Taxonomy" id="318161"/>
    <lineage>
        <taxon>Bacteria</taxon>
        <taxon>Pseudomonadati</taxon>
        <taxon>Pseudomonadota</taxon>
        <taxon>Gammaproteobacteria</taxon>
        <taxon>Alteromonadales</taxon>
        <taxon>Shewanellaceae</taxon>
        <taxon>Shewanella</taxon>
    </lineage>
</organism>
<evidence type="ECO:0000313" key="2">
    <source>
        <dbReference type="EMBL" id="ABE53523.1"/>
    </source>
</evidence>
<feature type="chain" id="PRO_5004181720" description="Lipoprotein" evidence="1">
    <location>
        <begin position="20"/>
        <end position="436"/>
    </location>
</feature>